<organism evidence="3">
    <name type="scientific">viral metagenome</name>
    <dbReference type="NCBI Taxonomy" id="1070528"/>
    <lineage>
        <taxon>unclassified sequences</taxon>
        <taxon>metagenomes</taxon>
        <taxon>organismal metagenomes</taxon>
    </lineage>
</organism>
<keyword evidence="1" id="KW-1133">Transmembrane helix</keyword>
<evidence type="ECO:0000259" key="2">
    <source>
        <dbReference type="Pfam" id="PF01755"/>
    </source>
</evidence>
<protein>
    <recommendedName>
        <fullName evidence="2">Glycosyl transferase family 25 domain-containing protein</fullName>
    </recommendedName>
</protein>
<feature type="transmembrane region" description="Helical" evidence="1">
    <location>
        <begin position="9"/>
        <end position="29"/>
    </location>
</feature>
<feature type="domain" description="Glycosyl transferase family 25" evidence="2">
    <location>
        <begin position="39"/>
        <end position="161"/>
    </location>
</feature>
<evidence type="ECO:0000256" key="1">
    <source>
        <dbReference type="SAM" id="Phobius"/>
    </source>
</evidence>
<dbReference type="EMBL" id="MN739666">
    <property type="protein sequence ID" value="QHT19473.1"/>
    <property type="molecule type" value="Genomic_DNA"/>
</dbReference>
<evidence type="ECO:0000313" key="3">
    <source>
        <dbReference type="EMBL" id="QHT19473.1"/>
    </source>
</evidence>
<dbReference type="InterPro" id="IPR002654">
    <property type="entry name" value="Glyco_trans_25"/>
</dbReference>
<sequence length="256" mass="29333">MAKIRRPQIFITALFIAIAVGTVAIYYLIPRSSRPTIDDIWVVNLDKATDRLDAMMEKQRFLPKPIQRWPATLGREESRDSAAADGVDPVITKSSDKETMKRTNKVTRIGGEVGCWLSHKRLLKHLNTLNVGPDFGHLICEDDIVVPTDFISKWNTTRQHVPCDWDVVYIGAGGPLGDRINESVLRWKSEAKLANLGTWCYLVRHRALPKILEKMRYMFAPVDVQYYRTFGDLKVYIMEPSLLKPNESYESTTDRH</sequence>
<keyword evidence="1" id="KW-0472">Membrane</keyword>
<accession>A0A6C0DTC8</accession>
<proteinExistence type="predicted"/>
<dbReference type="AlphaFoldDB" id="A0A6C0DTC8"/>
<reference evidence="3" key="1">
    <citation type="journal article" date="2020" name="Nature">
        <title>Giant virus diversity and host interactions through global metagenomics.</title>
        <authorList>
            <person name="Schulz F."/>
            <person name="Roux S."/>
            <person name="Paez-Espino D."/>
            <person name="Jungbluth S."/>
            <person name="Walsh D.A."/>
            <person name="Denef V.J."/>
            <person name="McMahon K.D."/>
            <person name="Konstantinidis K.T."/>
            <person name="Eloe-Fadrosh E.A."/>
            <person name="Kyrpides N.C."/>
            <person name="Woyke T."/>
        </authorList>
    </citation>
    <scope>NUCLEOTIDE SEQUENCE</scope>
    <source>
        <strain evidence="3">GVMAG-M-3300023174-57</strain>
    </source>
</reference>
<name>A0A6C0DTC8_9ZZZZ</name>
<keyword evidence="1" id="KW-0812">Transmembrane</keyword>
<dbReference type="Pfam" id="PF01755">
    <property type="entry name" value="Glyco_transf_25"/>
    <property type="match status" value="1"/>
</dbReference>